<dbReference type="Proteomes" id="UP000094112">
    <property type="component" value="Unassembled WGS sequence"/>
</dbReference>
<accession>A0A1E3PBT4</accession>
<proteinExistence type="predicted"/>
<evidence type="ECO:0000313" key="2">
    <source>
        <dbReference type="EMBL" id="ODQ62760.1"/>
    </source>
</evidence>
<feature type="region of interest" description="Disordered" evidence="1">
    <location>
        <begin position="52"/>
        <end position="93"/>
    </location>
</feature>
<dbReference type="OrthoDB" id="3996692at2759"/>
<organism evidence="2 3">
    <name type="scientific">Wickerhamomyces anomalus (strain ATCC 58044 / CBS 1984 / NCYC 433 / NRRL Y-366-8)</name>
    <name type="common">Yeast</name>
    <name type="synonym">Hansenula anomala</name>
    <dbReference type="NCBI Taxonomy" id="683960"/>
    <lineage>
        <taxon>Eukaryota</taxon>
        <taxon>Fungi</taxon>
        <taxon>Dikarya</taxon>
        <taxon>Ascomycota</taxon>
        <taxon>Saccharomycotina</taxon>
        <taxon>Saccharomycetes</taxon>
        <taxon>Phaffomycetales</taxon>
        <taxon>Wickerhamomycetaceae</taxon>
        <taxon>Wickerhamomyces</taxon>
    </lineage>
</organism>
<dbReference type="GeneID" id="30203927"/>
<feature type="compositionally biased region" description="Polar residues" evidence="1">
    <location>
        <begin position="63"/>
        <end position="84"/>
    </location>
</feature>
<feature type="region of interest" description="Disordered" evidence="1">
    <location>
        <begin position="27"/>
        <end position="46"/>
    </location>
</feature>
<gene>
    <name evidence="2" type="ORF">WICANDRAFT_99129</name>
</gene>
<keyword evidence="3" id="KW-1185">Reference proteome</keyword>
<evidence type="ECO:0000313" key="3">
    <source>
        <dbReference type="Proteomes" id="UP000094112"/>
    </source>
</evidence>
<protein>
    <submittedName>
        <fullName evidence="2">Uncharacterized protein</fullName>
    </submittedName>
</protein>
<sequence>MKEIYDLQKQVALLKIDNLGYIHTNGDLKSTTSSPDKPSLSPISPVTGLTVTTVENNNENSRSKYYSNPKTPLLQQNINTHRNGSPSSPKFNSSISVLRNEFKKLVNEMHTTYKSELEKEKVERKRLEHLLKLYEERSNDIDL</sequence>
<dbReference type="RefSeq" id="XP_019041967.1">
    <property type="nucleotide sequence ID" value="XM_019186681.1"/>
</dbReference>
<evidence type="ECO:0000256" key="1">
    <source>
        <dbReference type="SAM" id="MobiDB-lite"/>
    </source>
</evidence>
<name>A0A1E3PBT4_WICAA</name>
<dbReference type="AlphaFoldDB" id="A0A1E3PBT4"/>
<reference evidence="2 3" key="1">
    <citation type="journal article" date="2016" name="Proc. Natl. Acad. Sci. U.S.A.">
        <title>Comparative genomics of biotechnologically important yeasts.</title>
        <authorList>
            <person name="Riley R."/>
            <person name="Haridas S."/>
            <person name="Wolfe K.H."/>
            <person name="Lopes M.R."/>
            <person name="Hittinger C.T."/>
            <person name="Goeker M."/>
            <person name="Salamov A.A."/>
            <person name="Wisecaver J.H."/>
            <person name="Long T.M."/>
            <person name="Calvey C.H."/>
            <person name="Aerts A.L."/>
            <person name="Barry K.W."/>
            <person name="Choi C."/>
            <person name="Clum A."/>
            <person name="Coughlan A.Y."/>
            <person name="Deshpande S."/>
            <person name="Douglass A.P."/>
            <person name="Hanson S.J."/>
            <person name="Klenk H.-P."/>
            <person name="LaButti K.M."/>
            <person name="Lapidus A."/>
            <person name="Lindquist E.A."/>
            <person name="Lipzen A.M."/>
            <person name="Meier-Kolthoff J.P."/>
            <person name="Ohm R.A."/>
            <person name="Otillar R.P."/>
            <person name="Pangilinan J.L."/>
            <person name="Peng Y."/>
            <person name="Rokas A."/>
            <person name="Rosa C.A."/>
            <person name="Scheuner C."/>
            <person name="Sibirny A.A."/>
            <person name="Slot J.C."/>
            <person name="Stielow J.B."/>
            <person name="Sun H."/>
            <person name="Kurtzman C.P."/>
            <person name="Blackwell M."/>
            <person name="Grigoriev I.V."/>
            <person name="Jeffries T.W."/>
        </authorList>
    </citation>
    <scope>NUCLEOTIDE SEQUENCE [LARGE SCALE GENOMIC DNA]</scope>
    <source>
        <strain evidence="3">ATCC 58044 / CBS 1984 / NCYC 433 / NRRL Y-366-8</strain>
    </source>
</reference>
<dbReference type="EMBL" id="KV454208">
    <property type="protein sequence ID" value="ODQ62760.1"/>
    <property type="molecule type" value="Genomic_DNA"/>
</dbReference>